<dbReference type="Gene3D" id="1.25.40.10">
    <property type="entry name" value="Tetratricopeptide repeat domain"/>
    <property type="match status" value="2"/>
</dbReference>
<evidence type="ECO:0000313" key="8">
    <source>
        <dbReference type="EMBL" id="QJE73213.1"/>
    </source>
</evidence>
<dbReference type="PIRSF" id="PIRSF031802">
    <property type="entry name" value="UCP031802"/>
    <property type="match status" value="1"/>
</dbReference>
<accession>A0A858R7P4</accession>
<dbReference type="Proteomes" id="UP000501891">
    <property type="component" value="Chromosome"/>
</dbReference>
<feature type="region of interest" description="Disordered" evidence="5">
    <location>
        <begin position="442"/>
        <end position="471"/>
    </location>
</feature>
<evidence type="ECO:0000256" key="4">
    <source>
        <dbReference type="ARBA" id="ARBA00023136"/>
    </source>
</evidence>
<sequence length="471" mass="50295">MTRRWLWFFAKVALLVAVAVWLVRRPGTVSIEWMGWQVEMRLAVLALAVLVLMALAVGLYRVWRALLGGPGLWRRGRASGRKEKGYRALNQGLVAVAAGDADSALKHARKAEALLEGAPLALLLSAQAAQLQGDEGAAERFFQAMLAGKETAFLGHRGLLTQALKRGDRAVALEHARQAQALQPKAEWPASAVVELEAASGNWLAAEAALDKAQRAQAITPELARRRRAALLVEECRADLAAGRLEEALQDAQKAHDLYPASVPAAVHLAKLRARSGNAKAASRAIEQAWKLSPHPDLADAWVDVADTQDPIARVKRAEALVALDPRAADAHVALARAGMDARLWGLARTHLETARTLAPTARVYRLLAELARAEHGDGPQAREWQAKLASAAPDPAWVCGSCGTQAHGWAAVCPHCGGFDTQAWTTPGPTLRLAAQADEGPAALFSPTSRPTRLPAPSDKAAPLVGQASQ</sequence>
<evidence type="ECO:0000256" key="1">
    <source>
        <dbReference type="ARBA" id="ARBA00004370"/>
    </source>
</evidence>
<keyword evidence="9" id="KW-1185">Reference proteome</keyword>
<comment type="subcellular location">
    <subcellularLocation>
        <location evidence="1">Membrane</location>
    </subcellularLocation>
</comment>
<dbReference type="KEGG" id="acru:HHL28_09035"/>
<dbReference type="InterPro" id="IPR016982">
    <property type="entry name" value="Mms48"/>
</dbReference>
<dbReference type="AlphaFoldDB" id="A0A858R7P4"/>
<dbReference type="Pfam" id="PF07219">
    <property type="entry name" value="HemY_N"/>
    <property type="match status" value="1"/>
</dbReference>
<organism evidence="8 9">
    <name type="scientific">Aerophototrophica crusticola</name>
    <dbReference type="NCBI Taxonomy" id="1709002"/>
    <lineage>
        <taxon>Bacteria</taxon>
        <taxon>Pseudomonadati</taxon>
        <taxon>Pseudomonadota</taxon>
        <taxon>Alphaproteobacteria</taxon>
        <taxon>Rhodospirillales</taxon>
        <taxon>Rhodospirillaceae</taxon>
        <taxon>Aerophototrophica</taxon>
    </lineage>
</organism>
<dbReference type="EMBL" id="CP051775">
    <property type="protein sequence ID" value="QJE73213.1"/>
    <property type="molecule type" value="Genomic_DNA"/>
</dbReference>
<feature type="transmembrane region" description="Helical" evidence="6">
    <location>
        <begin position="44"/>
        <end position="63"/>
    </location>
</feature>
<reference evidence="8" key="1">
    <citation type="submission" date="2020-04" db="EMBL/GenBank/DDBJ databases">
        <title>A desert anoxygenic phototrophic bacterium fixes CO2 using RubisCO under aerobic conditions.</title>
        <authorList>
            <person name="Tang K."/>
        </authorList>
    </citation>
    <scope>NUCLEOTIDE SEQUENCE [LARGE SCALE GENOMIC DNA]</scope>
    <source>
        <strain evidence="8">MIMtkB3</strain>
    </source>
</reference>
<proteinExistence type="predicted"/>
<gene>
    <name evidence="8" type="ORF">HHL28_09035</name>
</gene>
<dbReference type="InterPro" id="IPR011990">
    <property type="entry name" value="TPR-like_helical_dom_sf"/>
</dbReference>
<keyword evidence="4 6" id="KW-0472">Membrane</keyword>
<dbReference type="SUPFAM" id="SSF48452">
    <property type="entry name" value="TPR-like"/>
    <property type="match status" value="1"/>
</dbReference>
<evidence type="ECO:0000259" key="7">
    <source>
        <dbReference type="Pfam" id="PF07219"/>
    </source>
</evidence>
<keyword evidence="2 6" id="KW-0812">Transmembrane</keyword>
<evidence type="ECO:0000256" key="3">
    <source>
        <dbReference type="ARBA" id="ARBA00022989"/>
    </source>
</evidence>
<feature type="transmembrane region" description="Helical" evidence="6">
    <location>
        <begin position="6"/>
        <end position="23"/>
    </location>
</feature>
<protein>
    <submittedName>
        <fullName evidence="8">Heme biosynthesis protein HemY</fullName>
    </submittedName>
</protein>
<keyword evidence="3 6" id="KW-1133">Transmembrane helix</keyword>
<name>A0A858R7P4_9PROT</name>
<evidence type="ECO:0000313" key="9">
    <source>
        <dbReference type="Proteomes" id="UP000501891"/>
    </source>
</evidence>
<feature type="domain" description="HemY N-terminal" evidence="7">
    <location>
        <begin position="27"/>
        <end position="133"/>
    </location>
</feature>
<dbReference type="InterPro" id="IPR010817">
    <property type="entry name" value="HemY_N"/>
</dbReference>
<evidence type="ECO:0000256" key="2">
    <source>
        <dbReference type="ARBA" id="ARBA00022692"/>
    </source>
</evidence>
<evidence type="ECO:0000256" key="5">
    <source>
        <dbReference type="SAM" id="MobiDB-lite"/>
    </source>
</evidence>
<evidence type="ECO:0000256" key="6">
    <source>
        <dbReference type="SAM" id="Phobius"/>
    </source>
</evidence>
<dbReference type="GO" id="GO:0016020">
    <property type="term" value="C:membrane"/>
    <property type="evidence" value="ECO:0007669"/>
    <property type="project" value="UniProtKB-SubCell"/>
</dbReference>